<comment type="cofactor">
    <cofactor evidence="2">
        <name>K(+)</name>
        <dbReference type="ChEBI" id="CHEBI:29103"/>
    </cofactor>
</comment>
<dbReference type="GO" id="GO:0005739">
    <property type="term" value="C:mitochondrion"/>
    <property type="evidence" value="ECO:0007669"/>
    <property type="project" value="TreeGrafter"/>
</dbReference>
<feature type="compositionally biased region" description="Low complexity" evidence="12">
    <location>
        <begin position="911"/>
        <end position="929"/>
    </location>
</feature>
<dbReference type="GO" id="GO:0005975">
    <property type="term" value="P:carbohydrate metabolic process"/>
    <property type="evidence" value="ECO:0007669"/>
    <property type="project" value="InterPro"/>
</dbReference>
<evidence type="ECO:0000256" key="11">
    <source>
        <dbReference type="ARBA" id="ARBA00037924"/>
    </source>
</evidence>
<dbReference type="RefSeq" id="XP_038785302.1">
    <property type="nucleotide sequence ID" value="XM_038931830.1"/>
</dbReference>
<dbReference type="Gene3D" id="3.40.47.10">
    <property type="match status" value="1"/>
</dbReference>
<evidence type="ECO:0000256" key="9">
    <source>
        <dbReference type="ARBA" id="ARBA00023295"/>
    </source>
</evidence>
<comment type="catalytic activity">
    <reaction evidence="1">
        <text>Endohydrolysis of (1-&gt;3)- or (1-&gt;4)-linkages in beta-D-glucans when the glucose residue whose reducing group is involved in the linkage to be hydrolyzed is itself substituted at C-3.</text>
        <dbReference type="EC" id="3.2.1.6"/>
    </reaction>
</comment>
<dbReference type="PROSITE" id="PS00098">
    <property type="entry name" value="THIOLASE_1"/>
    <property type="match status" value="1"/>
</dbReference>
<dbReference type="Pfam" id="PF02803">
    <property type="entry name" value="Thiolase_C"/>
    <property type="match status" value="1"/>
</dbReference>
<dbReference type="EMBL" id="JAAABM010000009">
    <property type="protein sequence ID" value="KAF7675020.1"/>
    <property type="molecule type" value="Genomic_DNA"/>
</dbReference>
<keyword evidence="6 14" id="KW-0808">Transferase</keyword>
<feature type="region of interest" description="Disordered" evidence="12">
    <location>
        <begin position="739"/>
        <end position="760"/>
    </location>
</feature>
<dbReference type="PANTHER" id="PTHR18919:SF165">
    <property type="entry name" value="ACETYL-COA ACETYLTRANSFERASE"/>
    <property type="match status" value="1"/>
</dbReference>
<dbReference type="GO" id="GO:0003985">
    <property type="term" value="F:acetyl-CoA C-acetyltransferase activity"/>
    <property type="evidence" value="ECO:0007669"/>
    <property type="project" value="TreeGrafter"/>
</dbReference>
<evidence type="ECO:0000256" key="5">
    <source>
        <dbReference type="ARBA" id="ARBA00011881"/>
    </source>
</evidence>
<keyword evidence="7" id="KW-0378">Hydrolase</keyword>
<dbReference type="Pfam" id="PF00108">
    <property type="entry name" value="Thiolase_N"/>
    <property type="match status" value="1"/>
</dbReference>
<dbReference type="InterPro" id="IPR020616">
    <property type="entry name" value="Thiolase_N"/>
</dbReference>
<gene>
    <name evidence="14" type="ORF">GT037_006783</name>
</gene>
<feature type="non-terminal residue" evidence="14">
    <location>
        <position position="1"/>
    </location>
</feature>
<dbReference type="GO" id="GO:0006635">
    <property type="term" value="P:fatty acid beta-oxidation"/>
    <property type="evidence" value="ECO:0007669"/>
    <property type="project" value="TreeGrafter"/>
</dbReference>
<dbReference type="SUPFAM" id="SSF49899">
    <property type="entry name" value="Concanavalin A-like lectins/glucanases"/>
    <property type="match status" value="1"/>
</dbReference>
<accession>A0A8H7B4S9</accession>
<dbReference type="InterPro" id="IPR013320">
    <property type="entry name" value="ConA-like_dom_sf"/>
</dbReference>
<dbReference type="InterPro" id="IPR016039">
    <property type="entry name" value="Thiolase-like"/>
</dbReference>
<organism evidence="14 15">
    <name type="scientific">Alternaria burnsii</name>
    <dbReference type="NCBI Taxonomy" id="1187904"/>
    <lineage>
        <taxon>Eukaryota</taxon>
        <taxon>Fungi</taxon>
        <taxon>Dikarya</taxon>
        <taxon>Ascomycota</taxon>
        <taxon>Pezizomycotina</taxon>
        <taxon>Dothideomycetes</taxon>
        <taxon>Pleosporomycetidae</taxon>
        <taxon>Pleosporales</taxon>
        <taxon>Pleosporineae</taxon>
        <taxon>Pleosporaceae</taxon>
        <taxon>Alternaria</taxon>
        <taxon>Alternaria sect. Alternaria</taxon>
    </lineage>
</organism>
<evidence type="ECO:0000256" key="8">
    <source>
        <dbReference type="ARBA" id="ARBA00022958"/>
    </source>
</evidence>
<dbReference type="CDD" id="cd02181">
    <property type="entry name" value="GH16_fungal_Lam16A_glucanase"/>
    <property type="match status" value="1"/>
</dbReference>
<dbReference type="Gene3D" id="2.60.120.200">
    <property type="match status" value="1"/>
</dbReference>
<reference evidence="14" key="1">
    <citation type="submission" date="2020-01" db="EMBL/GenBank/DDBJ databases">
        <authorList>
            <person name="Feng Z.H.Z."/>
        </authorList>
    </citation>
    <scope>NUCLEOTIDE SEQUENCE</scope>
    <source>
        <strain evidence="14">CBS107.38</strain>
    </source>
</reference>
<dbReference type="InterPro" id="IPR020615">
    <property type="entry name" value="Thiolase_acyl_enz_int_AS"/>
</dbReference>
<evidence type="ECO:0000313" key="14">
    <source>
        <dbReference type="EMBL" id="KAF7675020.1"/>
    </source>
</evidence>
<dbReference type="GeneID" id="62205008"/>
<comment type="subunit">
    <text evidence="5">Homotetramer.</text>
</comment>
<sequence>CIPSLHLQSPSCTQEIPIMSSLPPVYIVSAARTPTGAFLGSLSSLSAVQLGSHAIKAAVERAGIKPTDVDEVFVGNVLSANLGQNPARQCALGAGLPESTVATTINKVCASSIKALIVGAQTIITGNADIVVAGGTESMSNTPHYLPNMRTGAKFGDQSLVDGVLKDGLTDAYKKEHMGLQGEECADDHGFSREQQDDYCIRSYKKAIAAHDAGLFKEEIAPIEVPVGRGKPPVVVDRDDEPKNFNEAKTRTLRPSFKPGNGTVTAANASPLNDGAAALVLASEEAVKKHGLKPIAKILGWGDAEHNPSKFTTAPALAMPKALKHAKVELSAVDAFEINEAFSVVALANMKILGIEEDKVNLHGGAVALGHALGASGARITTTLLGVLKEKKGKIGCAGICNGGGGASAIVVESLQYVLTMRFSTLTSAAAFFQLSIAGYVLEDDYMTDFYGAFDFFTGPDPTEGFVQYVDEATARQTNLINSSTSAISWGVDTQNQTPEGRPSIRIESKKTYDSGLIVVDVAHMPFGCGTWPAFWTTGPNWPKNGEIDIIEGVNDQTNNGMTLHTGPGCQIGDDTTQFAGSVTTGNCDVAAEDQSKNAGCSIEDPSTKSYGTGLNANGGGVYATQWTAEAISIYFFPRDSIPEDVLGDSPDPSGWGKPAAKFAGACDIENTFKQQQIVFDTTFCGQWAGSSSVWNATNSSCSKKASTCEEWVRDNPEAFTEAYWTINSLKVYQDNGGYGAAPQPSSVPEQSSAAYAPQSSSVSEQSSAAYAPVPVPSETPIVSSGLPVESGYPAVPTLLITPSVSGIFAPIPTSETLSVAPSASPSAPVASPPADDASPSIPVESPSPIVAPTTQVNAPAPAPTNNGPMSGFQWPKAGAGSGNEPSNETSPSTTPAASLPEGTNTPIQNSSGAAAAPSTAQSIAQPSNVPAVSQAPAVPAVPAVPVPAPTDAVKAPPADAAISADPAAPTVTDTVQAVRTVYETVYATVTADTPAETPAPAGAARSARMARHIREHRQRLTRHHARH</sequence>
<dbReference type="FunFam" id="2.60.120.200:FF:000114">
    <property type="entry name" value="Probable endo-1,3(4)-beta-glucanase NFIA_089530"/>
    <property type="match status" value="1"/>
</dbReference>
<dbReference type="InterPro" id="IPR002155">
    <property type="entry name" value="Thiolase"/>
</dbReference>
<keyword evidence="8" id="KW-0630">Potassium</keyword>
<dbReference type="InterPro" id="IPR000757">
    <property type="entry name" value="Beta-glucanase-like"/>
</dbReference>
<dbReference type="InterPro" id="IPR020617">
    <property type="entry name" value="Thiolase_C"/>
</dbReference>
<dbReference type="AlphaFoldDB" id="A0A8H7B4S9"/>
<evidence type="ECO:0000256" key="7">
    <source>
        <dbReference type="ARBA" id="ARBA00022801"/>
    </source>
</evidence>
<comment type="caution">
    <text evidence="14">The sequence shown here is derived from an EMBL/GenBank/DDBJ whole genome shotgun (WGS) entry which is preliminary data.</text>
</comment>
<dbReference type="GO" id="GO:0052861">
    <property type="term" value="F:endo-1,3(4)-beta-glucanase activity"/>
    <property type="evidence" value="ECO:0007669"/>
    <property type="project" value="UniProtKB-EC"/>
</dbReference>
<evidence type="ECO:0000256" key="12">
    <source>
        <dbReference type="SAM" id="MobiDB-lite"/>
    </source>
</evidence>
<protein>
    <submittedName>
        <fullName evidence="14">Acetyl-acetyltransferase ib</fullName>
    </submittedName>
</protein>
<dbReference type="FunFam" id="3.40.47.10:FF:000007">
    <property type="entry name" value="acetyl-CoA acetyltransferase, mitochondrial"/>
    <property type="match status" value="1"/>
</dbReference>
<dbReference type="SUPFAM" id="SSF53901">
    <property type="entry name" value="Thiolase-like"/>
    <property type="match status" value="2"/>
</dbReference>
<proteinExistence type="inferred from homology"/>
<evidence type="ECO:0000256" key="1">
    <source>
        <dbReference type="ARBA" id="ARBA00000124"/>
    </source>
</evidence>
<comment type="pathway">
    <text evidence="11">Metabolic intermediate biosynthesis; (R)-mevalonate biosynthesis; (R)-mevalonate from acetyl-CoA: step 1/3.</text>
</comment>
<evidence type="ECO:0000256" key="6">
    <source>
        <dbReference type="ARBA" id="ARBA00022679"/>
    </source>
</evidence>
<dbReference type="PROSITE" id="PS51762">
    <property type="entry name" value="GH16_2"/>
    <property type="match status" value="1"/>
</dbReference>
<evidence type="ECO:0000256" key="3">
    <source>
        <dbReference type="ARBA" id="ARBA00006865"/>
    </source>
</evidence>
<dbReference type="CDD" id="cd00751">
    <property type="entry name" value="thiolase"/>
    <property type="match status" value="1"/>
</dbReference>
<evidence type="ECO:0000256" key="10">
    <source>
        <dbReference type="ARBA" id="ARBA00023315"/>
    </source>
</evidence>
<evidence type="ECO:0000256" key="4">
    <source>
        <dbReference type="ARBA" id="ARBA00010982"/>
    </source>
</evidence>
<keyword evidence="15" id="KW-1185">Reference proteome</keyword>
<keyword evidence="9" id="KW-0326">Glycosidase</keyword>
<comment type="similarity">
    <text evidence="4">Belongs to the thiolase-like superfamily. Thiolase family.</text>
</comment>
<evidence type="ECO:0000259" key="13">
    <source>
        <dbReference type="PROSITE" id="PS51762"/>
    </source>
</evidence>
<feature type="domain" description="GH16" evidence="13">
    <location>
        <begin position="435"/>
        <end position="697"/>
    </location>
</feature>
<feature type="compositionally biased region" description="Low complexity" evidence="12">
    <location>
        <begin position="819"/>
        <end position="867"/>
    </location>
</feature>
<evidence type="ECO:0000313" key="15">
    <source>
        <dbReference type="Proteomes" id="UP000596902"/>
    </source>
</evidence>
<dbReference type="GO" id="GO:0006696">
    <property type="term" value="P:ergosterol biosynthetic process"/>
    <property type="evidence" value="ECO:0007669"/>
    <property type="project" value="TreeGrafter"/>
</dbReference>
<evidence type="ECO:0000256" key="2">
    <source>
        <dbReference type="ARBA" id="ARBA00001958"/>
    </source>
</evidence>
<name>A0A8H7B4S9_9PLEO</name>
<dbReference type="NCBIfam" id="TIGR01930">
    <property type="entry name" value="AcCoA-C-Actrans"/>
    <property type="match status" value="1"/>
</dbReference>
<dbReference type="Pfam" id="PF26113">
    <property type="entry name" value="GH16_XgeA"/>
    <property type="match status" value="1"/>
</dbReference>
<dbReference type="Proteomes" id="UP000596902">
    <property type="component" value="Unassembled WGS sequence"/>
</dbReference>
<feature type="region of interest" description="Disordered" evidence="12">
    <location>
        <begin position="817"/>
        <end position="929"/>
    </location>
</feature>
<keyword evidence="10" id="KW-0012">Acyltransferase</keyword>
<comment type="similarity">
    <text evidence="3">Belongs to the glycosyl hydrolase 16 family.</text>
</comment>
<dbReference type="PANTHER" id="PTHR18919">
    <property type="entry name" value="ACETYL-COA C-ACYLTRANSFERASE"/>
    <property type="match status" value="1"/>
</dbReference>
<feature type="compositionally biased region" description="Polar residues" evidence="12">
    <location>
        <begin position="884"/>
        <end position="910"/>
    </location>
</feature>
<reference evidence="14" key="2">
    <citation type="submission" date="2020-08" db="EMBL/GenBank/DDBJ databases">
        <title>Draft Genome Sequence of Cumin Blight Pathogen Alternaria burnsii.</title>
        <authorList>
            <person name="Feng Z."/>
        </authorList>
    </citation>
    <scope>NUCLEOTIDE SEQUENCE</scope>
    <source>
        <strain evidence="14">CBS107.38</strain>
    </source>
</reference>